<dbReference type="GO" id="GO:0006352">
    <property type="term" value="P:DNA-templated transcription initiation"/>
    <property type="evidence" value="ECO:0007669"/>
    <property type="project" value="InterPro"/>
</dbReference>
<organism evidence="8 9">
    <name type="scientific">Eiseniibacteriota bacterium</name>
    <dbReference type="NCBI Taxonomy" id="2212470"/>
    <lineage>
        <taxon>Bacteria</taxon>
        <taxon>Candidatus Eiseniibacteriota</taxon>
    </lineage>
</organism>
<name>A0A538T4Z8_UNCEI</name>
<dbReference type="EMBL" id="VBOS01000070">
    <property type="protein sequence ID" value="TMQ58712.1"/>
    <property type="molecule type" value="Genomic_DNA"/>
</dbReference>
<evidence type="ECO:0000313" key="9">
    <source>
        <dbReference type="Proteomes" id="UP000317716"/>
    </source>
</evidence>
<protein>
    <submittedName>
        <fullName evidence="8">Sigma-70 family RNA polymerase sigma factor</fullName>
    </submittedName>
</protein>
<keyword evidence="3" id="KW-0731">Sigma factor</keyword>
<dbReference type="InterPro" id="IPR013325">
    <property type="entry name" value="RNA_pol_sigma_r2"/>
</dbReference>
<reference evidence="8 9" key="1">
    <citation type="journal article" date="2019" name="Nat. Microbiol.">
        <title>Mediterranean grassland soil C-N compound turnover is dependent on rainfall and depth, and is mediated by genomically divergent microorganisms.</title>
        <authorList>
            <person name="Diamond S."/>
            <person name="Andeer P.F."/>
            <person name="Li Z."/>
            <person name="Crits-Christoph A."/>
            <person name="Burstein D."/>
            <person name="Anantharaman K."/>
            <person name="Lane K.R."/>
            <person name="Thomas B.C."/>
            <person name="Pan C."/>
            <person name="Northen T.R."/>
            <person name="Banfield J.F."/>
        </authorList>
    </citation>
    <scope>NUCLEOTIDE SEQUENCE [LARGE SCALE GENOMIC DNA]</scope>
    <source>
        <strain evidence="8">WS_2</strain>
    </source>
</reference>
<dbReference type="InterPro" id="IPR013249">
    <property type="entry name" value="RNA_pol_sigma70_r4_t2"/>
</dbReference>
<dbReference type="InterPro" id="IPR039425">
    <property type="entry name" value="RNA_pol_sigma-70-like"/>
</dbReference>
<keyword evidence="2" id="KW-0805">Transcription regulation</keyword>
<dbReference type="GO" id="GO:0003677">
    <property type="term" value="F:DNA binding"/>
    <property type="evidence" value="ECO:0007669"/>
    <property type="project" value="InterPro"/>
</dbReference>
<evidence type="ECO:0000256" key="5">
    <source>
        <dbReference type="SAM" id="MobiDB-lite"/>
    </source>
</evidence>
<dbReference type="InterPro" id="IPR014284">
    <property type="entry name" value="RNA_pol_sigma-70_dom"/>
</dbReference>
<proteinExistence type="inferred from homology"/>
<feature type="domain" description="RNA polymerase sigma factor 70 region 4 type 2" evidence="7">
    <location>
        <begin position="126"/>
        <end position="177"/>
    </location>
</feature>
<dbReference type="Gene3D" id="1.10.10.10">
    <property type="entry name" value="Winged helix-like DNA-binding domain superfamily/Winged helix DNA-binding domain"/>
    <property type="match status" value="1"/>
</dbReference>
<evidence type="ECO:0000256" key="3">
    <source>
        <dbReference type="ARBA" id="ARBA00023082"/>
    </source>
</evidence>
<dbReference type="NCBIfam" id="TIGR02937">
    <property type="entry name" value="sigma70-ECF"/>
    <property type="match status" value="1"/>
</dbReference>
<gene>
    <name evidence="8" type="ORF">E6K72_02270</name>
</gene>
<comment type="similarity">
    <text evidence="1">Belongs to the sigma-70 factor family. ECF subfamily.</text>
</comment>
<keyword evidence="4" id="KW-0804">Transcription</keyword>
<dbReference type="GO" id="GO:0016987">
    <property type="term" value="F:sigma factor activity"/>
    <property type="evidence" value="ECO:0007669"/>
    <property type="project" value="UniProtKB-KW"/>
</dbReference>
<evidence type="ECO:0000256" key="1">
    <source>
        <dbReference type="ARBA" id="ARBA00010641"/>
    </source>
</evidence>
<dbReference type="Pfam" id="PF04542">
    <property type="entry name" value="Sigma70_r2"/>
    <property type="match status" value="1"/>
</dbReference>
<dbReference type="SUPFAM" id="SSF88946">
    <property type="entry name" value="Sigma2 domain of RNA polymerase sigma factors"/>
    <property type="match status" value="1"/>
</dbReference>
<evidence type="ECO:0000313" key="8">
    <source>
        <dbReference type="EMBL" id="TMQ58712.1"/>
    </source>
</evidence>
<dbReference type="PANTHER" id="PTHR43133:SF25">
    <property type="entry name" value="RNA POLYMERASE SIGMA FACTOR RFAY-RELATED"/>
    <property type="match status" value="1"/>
</dbReference>
<dbReference type="CDD" id="cd06171">
    <property type="entry name" value="Sigma70_r4"/>
    <property type="match status" value="1"/>
</dbReference>
<comment type="caution">
    <text evidence="8">The sequence shown here is derived from an EMBL/GenBank/DDBJ whole genome shotgun (WGS) entry which is preliminary data.</text>
</comment>
<dbReference type="InterPro" id="IPR007627">
    <property type="entry name" value="RNA_pol_sigma70_r2"/>
</dbReference>
<dbReference type="Gene3D" id="1.10.1740.10">
    <property type="match status" value="1"/>
</dbReference>
<evidence type="ECO:0000256" key="2">
    <source>
        <dbReference type="ARBA" id="ARBA00023015"/>
    </source>
</evidence>
<dbReference type="AlphaFoldDB" id="A0A538T4Z8"/>
<evidence type="ECO:0000256" key="4">
    <source>
        <dbReference type="ARBA" id="ARBA00023163"/>
    </source>
</evidence>
<evidence type="ECO:0000259" key="6">
    <source>
        <dbReference type="Pfam" id="PF04542"/>
    </source>
</evidence>
<dbReference type="InterPro" id="IPR013324">
    <property type="entry name" value="RNA_pol_sigma_r3/r4-like"/>
</dbReference>
<evidence type="ECO:0000259" key="7">
    <source>
        <dbReference type="Pfam" id="PF08281"/>
    </source>
</evidence>
<dbReference type="SUPFAM" id="SSF88659">
    <property type="entry name" value="Sigma3 and sigma4 domains of RNA polymerase sigma factors"/>
    <property type="match status" value="1"/>
</dbReference>
<dbReference type="Proteomes" id="UP000317716">
    <property type="component" value="Unassembled WGS sequence"/>
</dbReference>
<accession>A0A538T4Z8</accession>
<sequence length="189" mass="21017">MTHEESRETTGPEPHLSPRERERFDECVLPYLDAAYNLARYLLRDGDQAEEAVQEAFLRAIRHFGGFRGADGRAWILSIVRNTCFTQLRRRRSGGAMVEFDEEAHSLEAELSAPEADLARAIASESVHEGLGRLGAEFREALVLRELEGLSYKEIAHVMGVPIGTVMSRLARARKQLLLALGAGAKESV</sequence>
<dbReference type="PANTHER" id="PTHR43133">
    <property type="entry name" value="RNA POLYMERASE ECF-TYPE SIGMA FACTO"/>
    <property type="match status" value="1"/>
</dbReference>
<feature type="domain" description="RNA polymerase sigma-70 region 2" evidence="6">
    <location>
        <begin position="30"/>
        <end position="92"/>
    </location>
</feature>
<dbReference type="Pfam" id="PF08281">
    <property type="entry name" value="Sigma70_r4_2"/>
    <property type="match status" value="1"/>
</dbReference>
<dbReference type="InterPro" id="IPR036388">
    <property type="entry name" value="WH-like_DNA-bd_sf"/>
</dbReference>
<feature type="region of interest" description="Disordered" evidence="5">
    <location>
        <begin position="1"/>
        <end position="20"/>
    </location>
</feature>